<dbReference type="InterPro" id="IPR020904">
    <property type="entry name" value="Sc_DH/Rdtase_CS"/>
</dbReference>
<dbReference type="PANTHER" id="PTHR42879">
    <property type="entry name" value="3-OXOACYL-(ACYL-CARRIER-PROTEIN) REDUCTASE"/>
    <property type="match status" value="1"/>
</dbReference>
<comment type="caution">
    <text evidence="4">The sequence shown here is derived from an EMBL/GenBank/DDBJ whole genome shotgun (WGS) entry which is preliminary data.</text>
</comment>
<dbReference type="Proteomes" id="UP000536640">
    <property type="component" value="Unassembled WGS sequence"/>
</dbReference>
<dbReference type="NCBIfam" id="NF009466">
    <property type="entry name" value="PRK12826.1-2"/>
    <property type="match status" value="1"/>
</dbReference>
<dbReference type="RefSeq" id="WP_184462774.1">
    <property type="nucleotide sequence ID" value="NZ_JACHHW010000005.1"/>
</dbReference>
<dbReference type="Pfam" id="PF13561">
    <property type="entry name" value="adh_short_C2"/>
    <property type="match status" value="1"/>
</dbReference>
<dbReference type="InterPro" id="IPR002347">
    <property type="entry name" value="SDR_fam"/>
</dbReference>
<reference evidence="4 5" key="1">
    <citation type="submission" date="2020-08" db="EMBL/GenBank/DDBJ databases">
        <title>Genomic Encyclopedia of Type Strains, Phase IV (KMG-IV): sequencing the most valuable type-strain genomes for metagenomic binning, comparative biology and taxonomic classification.</title>
        <authorList>
            <person name="Goeker M."/>
        </authorList>
    </citation>
    <scope>NUCLEOTIDE SEQUENCE [LARGE SCALE GENOMIC DNA]</scope>
    <source>
        <strain evidence="4 5">DSM 25701</strain>
    </source>
</reference>
<dbReference type="Gene3D" id="3.40.50.720">
    <property type="entry name" value="NAD(P)-binding Rossmann-like Domain"/>
    <property type="match status" value="1"/>
</dbReference>
<evidence type="ECO:0000256" key="1">
    <source>
        <dbReference type="ARBA" id="ARBA00006484"/>
    </source>
</evidence>
<evidence type="ECO:0000313" key="4">
    <source>
        <dbReference type="EMBL" id="MBB5187856.1"/>
    </source>
</evidence>
<evidence type="ECO:0000259" key="3">
    <source>
        <dbReference type="SMART" id="SM00822"/>
    </source>
</evidence>
<evidence type="ECO:0000256" key="2">
    <source>
        <dbReference type="ARBA" id="ARBA00023002"/>
    </source>
</evidence>
<keyword evidence="5" id="KW-1185">Reference proteome</keyword>
<dbReference type="PRINTS" id="PR00081">
    <property type="entry name" value="GDHRDH"/>
</dbReference>
<evidence type="ECO:0000313" key="5">
    <source>
        <dbReference type="Proteomes" id="UP000536640"/>
    </source>
</evidence>
<keyword evidence="2 4" id="KW-0560">Oxidoreductase</keyword>
<dbReference type="InterPro" id="IPR011283">
    <property type="entry name" value="Acetoacetyl-CoA_reductase"/>
</dbReference>
<dbReference type="InterPro" id="IPR057326">
    <property type="entry name" value="KR_dom"/>
</dbReference>
<dbReference type="GO" id="GO:0042619">
    <property type="term" value="P:poly-hydroxybutyrate biosynthetic process"/>
    <property type="evidence" value="ECO:0007669"/>
    <property type="project" value="InterPro"/>
</dbReference>
<dbReference type="SMART" id="SM00822">
    <property type="entry name" value="PKS_KR"/>
    <property type="match status" value="1"/>
</dbReference>
<dbReference type="GO" id="GO:0005737">
    <property type="term" value="C:cytoplasm"/>
    <property type="evidence" value="ECO:0007669"/>
    <property type="project" value="InterPro"/>
</dbReference>
<dbReference type="PROSITE" id="PS00061">
    <property type="entry name" value="ADH_SHORT"/>
    <property type="match status" value="1"/>
</dbReference>
<dbReference type="EMBL" id="JACHHW010000005">
    <property type="protein sequence ID" value="MBB5187856.1"/>
    <property type="molecule type" value="Genomic_DNA"/>
</dbReference>
<dbReference type="EC" id="1.1.1.36" evidence="4"/>
<protein>
    <submittedName>
        <fullName evidence="4">Acetoacetyl-CoA reductase</fullName>
        <ecNumber evidence="4">1.1.1.36</ecNumber>
    </submittedName>
</protein>
<dbReference type="NCBIfam" id="NF009464">
    <property type="entry name" value="PRK12824.1"/>
    <property type="match status" value="1"/>
</dbReference>
<gene>
    <name evidence="4" type="ORF">HNQ57_002134</name>
</gene>
<dbReference type="GO" id="GO:0018454">
    <property type="term" value="F:acetoacetyl-CoA reductase activity"/>
    <property type="evidence" value="ECO:0007669"/>
    <property type="project" value="UniProtKB-EC"/>
</dbReference>
<dbReference type="PRINTS" id="PR00080">
    <property type="entry name" value="SDRFAMILY"/>
</dbReference>
<proteinExistence type="inferred from homology"/>
<dbReference type="InterPro" id="IPR050259">
    <property type="entry name" value="SDR"/>
</dbReference>
<dbReference type="GO" id="GO:0032787">
    <property type="term" value="P:monocarboxylic acid metabolic process"/>
    <property type="evidence" value="ECO:0007669"/>
    <property type="project" value="UniProtKB-ARBA"/>
</dbReference>
<name>A0A840R5S2_9GAMM</name>
<feature type="domain" description="Ketoreductase" evidence="3">
    <location>
        <begin position="3"/>
        <end position="182"/>
    </location>
</feature>
<dbReference type="PANTHER" id="PTHR42879:SF2">
    <property type="entry name" value="3-OXOACYL-[ACYL-CARRIER-PROTEIN] REDUCTASE FABG"/>
    <property type="match status" value="1"/>
</dbReference>
<sequence>MAKVALVTGGIRGIGEAISIALRDAGYIVAANYSSSDERAREFSERTGIAIYKFDVSDFNEVAENIASIVETLGPIDVLVNNAGITRDTTMHKMTPEQWHAVINTDLGACFNTCRNVIESMRARKYGRIINIGSLNGQAGEYGQVNYAAAKSGIHGFNKALALESAKLGITVNAIAPGIIDTDMLRAVPENILEKLVAKVPVGRPGKPEEIARAVVFLAAEEASFITGCTLSINGGQHMY</sequence>
<dbReference type="CDD" id="cd05333">
    <property type="entry name" value="BKR_SDR_c"/>
    <property type="match status" value="1"/>
</dbReference>
<dbReference type="NCBIfam" id="TIGR01829">
    <property type="entry name" value="AcAcCoA_reduct"/>
    <property type="match status" value="1"/>
</dbReference>
<comment type="similarity">
    <text evidence="1">Belongs to the short-chain dehydrogenases/reductases (SDR) family.</text>
</comment>
<accession>A0A840R5S2</accession>
<dbReference type="SUPFAM" id="SSF51735">
    <property type="entry name" value="NAD(P)-binding Rossmann-fold domains"/>
    <property type="match status" value="1"/>
</dbReference>
<dbReference type="InterPro" id="IPR036291">
    <property type="entry name" value="NAD(P)-bd_dom_sf"/>
</dbReference>
<dbReference type="AlphaFoldDB" id="A0A840R5S2"/>
<dbReference type="FunFam" id="3.40.50.720:FF:000173">
    <property type="entry name" value="3-oxoacyl-[acyl-carrier protein] reductase"/>
    <property type="match status" value="1"/>
</dbReference>
<organism evidence="4 5">
    <name type="scientific">Zhongshania antarctica</name>
    <dbReference type="NCBI Taxonomy" id="641702"/>
    <lineage>
        <taxon>Bacteria</taxon>
        <taxon>Pseudomonadati</taxon>
        <taxon>Pseudomonadota</taxon>
        <taxon>Gammaproteobacteria</taxon>
        <taxon>Cellvibrionales</taxon>
        <taxon>Spongiibacteraceae</taxon>
        <taxon>Zhongshania</taxon>
    </lineage>
</organism>